<dbReference type="HOGENOM" id="CLU_017168_0_2_7"/>
<dbReference type="GO" id="GO:0004519">
    <property type="term" value="F:endonuclease activity"/>
    <property type="evidence" value="ECO:0007669"/>
    <property type="project" value="UniProtKB-KW"/>
</dbReference>
<keyword evidence="6" id="KW-0234">DNA repair</keyword>
<dbReference type="EMBL" id="CR522870">
    <property type="protein sequence ID" value="CAG36885.1"/>
    <property type="molecule type" value="Genomic_DNA"/>
</dbReference>
<dbReference type="eggNOG" id="COG4294">
    <property type="taxonomic scope" value="Bacteria"/>
</dbReference>
<dbReference type="GO" id="GO:0006289">
    <property type="term" value="P:nucleotide-excision repair"/>
    <property type="evidence" value="ECO:0007669"/>
    <property type="project" value="InterPro"/>
</dbReference>
<dbReference type="OrthoDB" id="9782576at2"/>
<dbReference type="KEGG" id="dps:DP2156"/>
<dbReference type="GO" id="GO:0016787">
    <property type="term" value="F:hydrolase activity"/>
    <property type="evidence" value="ECO:0007669"/>
    <property type="project" value="UniProtKB-KW"/>
</dbReference>
<keyword evidence="3" id="KW-0227">DNA damage</keyword>
<evidence type="ECO:0000256" key="1">
    <source>
        <dbReference type="ARBA" id="ARBA00022722"/>
    </source>
</evidence>
<reference evidence="8" key="1">
    <citation type="journal article" date="2004" name="Environ. Microbiol.">
        <title>The genome of Desulfotalea psychrophila, a sulfate-reducing bacterium from permanently cold Arctic sediments.</title>
        <authorList>
            <person name="Rabus R."/>
            <person name="Ruepp A."/>
            <person name="Frickey T."/>
            <person name="Rattei T."/>
            <person name="Fartmann B."/>
            <person name="Stark M."/>
            <person name="Bauer M."/>
            <person name="Zibat A."/>
            <person name="Lombardot T."/>
            <person name="Becker I."/>
            <person name="Amann J."/>
            <person name="Gellner K."/>
            <person name="Teeling H."/>
            <person name="Leuschner W.D."/>
            <person name="Gloeckner F.-O."/>
            <person name="Lupas A.N."/>
            <person name="Amann R."/>
            <person name="Klenk H.-P."/>
        </authorList>
    </citation>
    <scope>NUCLEOTIDE SEQUENCE [LARGE SCALE GENOMIC DNA]</scope>
    <source>
        <strain evidence="8">DSM 12343 / LSv54</strain>
    </source>
</reference>
<evidence type="ECO:0000256" key="6">
    <source>
        <dbReference type="ARBA" id="ARBA00023204"/>
    </source>
</evidence>
<keyword evidence="1" id="KW-0540">Nuclease</keyword>
<dbReference type="GO" id="GO:0009411">
    <property type="term" value="P:response to UV"/>
    <property type="evidence" value="ECO:0007669"/>
    <property type="project" value="InterPro"/>
</dbReference>
<evidence type="ECO:0000256" key="5">
    <source>
        <dbReference type="ARBA" id="ARBA00022801"/>
    </source>
</evidence>
<dbReference type="Gene3D" id="3.20.20.150">
    <property type="entry name" value="Divalent-metal-dependent TIM barrel enzymes"/>
    <property type="match status" value="1"/>
</dbReference>
<evidence type="ECO:0000313" key="8">
    <source>
        <dbReference type="Proteomes" id="UP000000602"/>
    </source>
</evidence>
<evidence type="ECO:0000313" key="7">
    <source>
        <dbReference type="EMBL" id="CAG36885.1"/>
    </source>
</evidence>
<keyword evidence="4" id="KW-0228">DNA excision</keyword>
<name>Q6AL90_DESPS</name>
<dbReference type="InterPro" id="IPR036237">
    <property type="entry name" value="Xyl_isomerase-like_sf"/>
</dbReference>
<evidence type="ECO:0000256" key="4">
    <source>
        <dbReference type="ARBA" id="ARBA00022769"/>
    </source>
</evidence>
<sequence>MIRLGLCCIFREEPIRFRQTTATALKKTSRREQLEKLSSICLKNLLSLSKALEWVIAHEIGAFRVSSPLFPRFTHPGVGYQLNELPDHKALITQCDKIRTRRKESDIRLSLHPDQFNVLSSPHSEVVKNTIKELEYQGLLAELIGADVINIHGGGVYGDKALALGRLRDNFTLLSARVQTRLTLENDDHSYTPADLISVCDDMKIPFVYDVHHHRCLPDRLSIKNATTECVRSWNNIGREPLFHISTALNGYGSSKPQPHADFININDFPQEWLHLDATVEVEAKAKELAVLRLKNDLNLLGKNVH</sequence>
<keyword evidence="5" id="KW-0378">Hydrolase</keyword>
<protein>
    <submittedName>
        <fullName evidence="7">Related to UV-endonuclease</fullName>
    </submittedName>
</protein>
<dbReference type="InterPro" id="IPR004601">
    <property type="entry name" value="UvdE"/>
</dbReference>
<evidence type="ECO:0000256" key="2">
    <source>
        <dbReference type="ARBA" id="ARBA00022759"/>
    </source>
</evidence>
<accession>Q6AL90</accession>
<keyword evidence="2 7" id="KW-0255">Endonuclease</keyword>
<dbReference type="Pfam" id="PF03851">
    <property type="entry name" value="UvdE"/>
    <property type="match status" value="1"/>
</dbReference>
<dbReference type="PANTHER" id="PTHR31290">
    <property type="entry name" value="UV-DAMAGE ENDONUCLEASE"/>
    <property type="match status" value="1"/>
</dbReference>
<keyword evidence="8" id="KW-1185">Reference proteome</keyword>
<dbReference type="RefSeq" id="WP_011189397.1">
    <property type="nucleotide sequence ID" value="NC_006138.1"/>
</dbReference>
<dbReference type="PANTHER" id="PTHR31290:SF5">
    <property type="entry name" value="UV-DAMAGE ENDONUCLEASE"/>
    <property type="match status" value="1"/>
</dbReference>
<evidence type="ECO:0000256" key="3">
    <source>
        <dbReference type="ARBA" id="ARBA00022763"/>
    </source>
</evidence>
<organism evidence="7 8">
    <name type="scientific">Desulfotalea psychrophila (strain LSv54 / DSM 12343)</name>
    <dbReference type="NCBI Taxonomy" id="177439"/>
    <lineage>
        <taxon>Bacteria</taxon>
        <taxon>Pseudomonadati</taxon>
        <taxon>Thermodesulfobacteriota</taxon>
        <taxon>Desulfobulbia</taxon>
        <taxon>Desulfobulbales</taxon>
        <taxon>Desulfocapsaceae</taxon>
        <taxon>Desulfotalea</taxon>
    </lineage>
</organism>
<proteinExistence type="predicted"/>
<gene>
    <name evidence="7" type="ordered locus">DP2156</name>
</gene>
<dbReference type="NCBIfam" id="TIGR00629">
    <property type="entry name" value="uvde"/>
    <property type="match status" value="1"/>
</dbReference>
<dbReference type="AlphaFoldDB" id="Q6AL90"/>
<dbReference type="Proteomes" id="UP000000602">
    <property type="component" value="Chromosome"/>
</dbReference>
<dbReference type="SUPFAM" id="SSF51658">
    <property type="entry name" value="Xylose isomerase-like"/>
    <property type="match status" value="1"/>
</dbReference>